<dbReference type="PROSITE" id="PS00149">
    <property type="entry name" value="SULFATASE_2"/>
    <property type="match status" value="1"/>
</dbReference>
<dbReference type="InterPro" id="IPR000917">
    <property type="entry name" value="Sulfatase_N"/>
</dbReference>
<dbReference type="Pfam" id="PF00884">
    <property type="entry name" value="Sulfatase"/>
    <property type="match status" value="1"/>
</dbReference>
<dbReference type="Gene3D" id="3.40.720.10">
    <property type="entry name" value="Alkaline Phosphatase, subunit A"/>
    <property type="match status" value="1"/>
</dbReference>
<dbReference type="SUPFAM" id="SSF53649">
    <property type="entry name" value="Alkaline phosphatase-like"/>
    <property type="match status" value="1"/>
</dbReference>
<dbReference type="Gene3D" id="3.30.1120.10">
    <property type="match status" value="1"/>
</dbReference>
<sequence>MLAVIITANVSCNQKIIAQKKVAKQPNVVFILIDDLGWADTSPFGSTFYETPNISKLASEGMKFTNAYAACPVCSPTRASIMSGKYPVTMNTTDWFGAPQPQAIEKNIKNKKNFPLLPASYISHLPLKEETIAEALKTAGYNTFIAGKWHLGEEEKYWPEHQGFDINKGGYFMGHPNLNRKLDYDGYFSPYGNPRLEDGPKGEYLPMRLAAETNHFMEENKDKPFFAYFSMYSVHTPLQASEELIEKYRKKREKLGLTDEVGKEGNVNVRLNQSNITYAAMVEAMDIAVGKVLDKIKELGIEDNTLVVFFSDNGGLSTTEGMPTSNLPLRGGKGWMYEGGIREPMIVRWPKVVEPGSVCATPIISNDFYPTILNALHLPLIPSQHTGGKSILPLLEQKKMENRPLFWHYPHYGNQGGAPASAVRDGHWKLIHWYVEDRYELFNLKDDIGEHNNLVKKNPKETEKLKQELQAWLKSENAILPQKWNN</sequence>
<evidence type="ECO:0000256" key="1">
    <source>
        <dbReference type="ARBA" id="ARBA00001913"/>
    </source>
</evidence>
<dbReference type="InterPro" id="IPR017850">
    <property type="entry name" value="Alkaline_phosphatase_core_sf"/>
</dbReference>
<evidence type="ECO:0000256" key="6">
    <source>
        <dbReference type="ARBA" id="ARBA00022837"/>
    </source>
</evidence>
<comment type="cofactor">
    <cofactor evidence="1">
        <name>Ca(2+)</name>
        <dbReference type="ChEBI" id="CHEBI:29108"/>
    </cofactor>
</comment>
<evidence type="ECO:0000259" key="7">
    <source>
        <dbReference type="Pfam" id="PF00884"/>
    </source>
</evidence>
<keyword evidence="5" id="KW-0378">Hydrolase</keyword>
<proteinExistence type="inferred from homology"/>
<comment type="similarity">
    <text evidence="2">Belongs to the sulfatase family.</text>
</comment>
<dbReference type="RefSeq" id="WP_200586507.1">
    <property type="nucleotide sequence ID" value="NZ_JAEHFY010000015.1"/>
</dbReference>
<evidence type="ECO:0000313" key="8">
    <source>
        <dbReference type="EMBL" id="MBK0383612.1"/>
    </source>
</evidence>
<evidence type="ECO:0000313" key="9">
    <source>
        <dbReference type="Proteomes" id="UP000660024"/>
    </source>
</evidence>
<organism evidence="8 9">
    <name type="scientific">Pedobacter segetis</name>
    <dbReference type="NCBI Taxonomy" id="2793069"/>
    <lineage>
        <taxon>Bacteria</taxon>
        <taxon>Pseudomonadati</taxon>
        <taxon>Bacteroidota</taxon>
        <taxon>Sphingobacteriia</taxon>
        <taxon>Sphingobacteriales</taxon>
        <taxon>Sphingobacteriaceae</taxon>
        <taxon>Pedobacter</taxon>
    </lineage>
</organism>
<keyword evidence="6" id="KW-0106">Calcium</keyword>
<dbReference type="InterPro" id="IPR024607">
    <property type="entry name" value="Sulfatase_CS"/>
</dbReference>
<protein>
    <submittedName>
        <fullName evidence="8">Sulfatase</fullName>
    </submittedName>
</protein>
<dbReference type="PANTHER" id="PTHR42693:SF42">
    <property type="entry name" value="ARYLSULFATASE G"/>
    <property type="match status" value="1"/>
</dbReference>
<evidence type="ECO:0000256" key="5">
    <source>
        <dbReference type="ARBA" id="ARBA00022801"/>
    </source>
</evidence>
<evidence type="ECO:0000256" key="3">
    <source>
        <dbReference type="ARBA" id="ARBA00022723"/>
    </source>
</evidence>
<keyword evidence="3" id="KW-0479">Metal-binding</keyword>
<reference evidence="8 9" key="1">
    <citation type="submission" date="2020-12" db="EMBL/GenBank/DDBJ databases">
        <title>Bacterial novel species Pedobacter sp. SD-b isolated from soil.</title>
        <authorList>
            <person name="Jung H.-Y."/>
        </authorList>
    </citation>
    <scope>NUCLEOTIDE SEQUENCE [LARGE SCALE GENOMIC DNA]</scope>
    <source>
        <strain evidence="8 9">SD-b</strain>
    </source>
</reference>
<dbReference type="EMBL" id="JAEHFY010000015">
    <property type="protein sequence ID" value="MBK0383612.1"/>
    <property type="molecule type" value="Genomic_DNA"/>
</dbReference>
<keyword evidence="9" id="KW-1185">Reference proteome</keyword>
<comment type="caution">
    <text evidence="8">The sequence shown here is derived from an EMBL/GenBank/DDBJ whole genome shotgun (WGS) entry which is preliminary data.</text>
</comment>
<evidence type="ECO:0000256" key="4">
    <source>
        <dbReference type="ARBA" id="ARBA00022729"/>
    </source>
</evidence>
<dbReference type="InterPro" id="IPR050738">
    <property type="entry name" value="Sulfatase"/>
</dbReference>
<dbReference type="PANTHER" id="PTHR42693">
    <property type="entry name" value="ARYLSULFATASE FAMILY MEMBER"/>
    <property type="match status" value="1"/>
</dbReference>
<dbReference type="Proteomes" id="UP000660024">
    <property type="component" value="Unassembled WGS sequence"/>
</dbReference>
<evidence type="ECO:0000256" key="2">
    <source>
        <dbReference type="ARBA" id="ARBA00008779"/>
    </source>
</evidence>
<name>A0ABS1BL41_9SPHI</name>
<accession>A0ABS1BL41</accession>
<keyword evidence="4" id="KW-0732">Signal</keyword>
<gene>
    <name evidence="8" type="ORF">I5M32_11650</name>
</gene>
<feature type="domain" description="Sulfatase N-terminal" evidence="7">
    <location>
        <begin position="26"/>
        <end position="376"/>
    </location>
</feature>
<dbReference type="CDD" id="cd16144">
    <property type="entry name" value="ARS_like"/>
    <property type="match status" value="1"/>
</dbReference>